<proteinExistence type="predicted"/>
<feature type="non-terminal residue" evidence="2">
    <location>
        <position position="90"/>
    </location>
</feature>
<feature type="compositionally biased region" description="Polar residues" evidence="1">
    <location>
        <begin position="8"/>
        <end position="24"/>
    </location>
</feature>
<name>A0A383EQE4_9ZZZZ</name>
<sequence length="90" mass="10009">VTFEPRLPTTSDQYPPQGDQSRLSPQPLPPGSRLGEFQVNRLLAATDSGYTYSSNNGSHLVQELFPKQLAVRDSDGISLLLWDESVNEDY</sequence>
<evidence type="ECO:0000256" key="1">
    <source>
        <dbReference type="SAM" id="MobiDB-lite"/>
    </source>
</evidence>
<feature type="region of interest" description="Disordered" evidence="1">
    <location>
        <begin position="1"/>
        <end position="34"/>
    </location>
</feature>
<feature type="non-terminal residue" evidence="2">
    <location>
        <position position="1"/>
    </location>
</feature>
<protein>
    <submittedName>
        <fullName evidence="2">Uncharacterized protein</fullName>
    </submittedName>
</protein>
<dbReference type="EMBL" id="UINC01227588">
    <property type="protein sequence ID" value="SVE58540.1"/>
    <property type="molecule type" value="Genomic_DNA"/>
</dbReference>
<reference evidence="2" key="1">
    <citation type="submission" date="2018-05" db="EMBL/GenBank/DDBJ databases">
        <authorList>
            <person name="Lanie J.A."/>
            <person name="Ng W.-L."/>
            <person name="Kazmierczak K.M."/>
            <person name="Andrzejewski T.M."/>
            <person name="Davidsen T.M."/>
            <person name="Wayne K.J."/>
            <person name="Tettelin H."/>
            <person name="Glass J.I."/>
            <person name="Rusch D."/>
            <person name="Podicherti R."/>
            <person name="Tsui H.-C.T."/>
            <person name="Winkler M.E."/>
        </authorList>
    </citation>
    <scope>NUCLEOTIDE SEQUENCE</scope>
</reference>
<dbReference type="AlphaFoldDB" id="A0A383EQE4"/>
<organism evidence="2">
    <name type="scientific">marine metagenome</name>
    <dbReference type="NCBI Taxonomy" id="408172"/>
    <lineage>
        <taxon>unclassified sequences</taxon>
        <taxon>metagenomes</taxon>
        <taxon>ecological metagenomes</taxon>
    </lineage>
</organism>
<evidence type="ECO:0000313" key="2">
    <source>
        <dbReference type="EMBL" id="SVE58540.1"/>
    </source>
</evidence>
<accession>A0A383EQE4</accession>
<gene>
    <name evidence="2" type="ORF">METZ01_LOCUS511394</name>
</gene>